<comment type="catalytic activity">
    <reaction evidence="7">
        <text>(6S)-5,6,7,8-tetrahydrofolate + NADP(+) = 7,8-dihydrofolate + NADPH + H(+)</text>
        <dbReference type="Rhea" id="RHEA:15009"/>
        <dbReference type="ChEBI" id="CHEBI:15378"/>
        <dbReference type="ChEBI" id="CHEBI:57451"/>
        <dbReference type="ChEBI" id="CHEBI:57453"/>
        <dbReference type="ChEBI" id="CHEBI:57783"/>
        <dbReference type="ChEBI" id="CHEBI:58349"/>
        <dbReference type="EC" id="1.5.1.3"/>
    </reaction>
</comment>
<dbReference type="GO" id="GO:0004146">
    <property type="term" value="F:dihydrofolate reductase activity"/>
    <property type="evidence" value="ECO:0007669"/>
    <property type="project" value="UniProtKB-EC"/>
</dbReference>
<protein>
    <recommendedName>
        <fullName evidence="3 7">Dihydrofolate reductase</fullName>
        <ecNumber evidence="3 7">1.5.1.3</ecNumber>
    </recommendedName>
</protein>
<evidence type="ECO:0000259" key="8">
    <source>
        <dbReference type="PROSITE" id="PS51330"/>
    </source>
</evidence>
<proteinExistence type="inferred from homology"/>
<keyword evidence="5 7" id="KW-0521">NADP</keyword>
<evidence type="ECO:0000256" key="5">
    <source>
        <dbReference type="ARBA" id="ARBA00022857"/>
    </source>
</evidence>
<dbReference type="GO" id="GO:0006730">
    <property type="term" value="P:one-carbon metabolic process"/>
    <property type="evidence" value="ECO:0007669"/>
    <property type="project" value="UniProtKB-KW"/>
</dbReference>
<dbReference type="Proteomes" id="UP000886860">
    <property type="component" value="Unassembled WGS sequence"/>
</dbReference>
<keyword evidence="6 7" id="KW-0560">Oxidoreductase</keyword>
<dbReference type="InterPro" id="IPR024072">
    <property type="entry name" value="DHFR-like_dom_sf"/>
</dbReference>
<dbReference type="SUPFAM" id="SSF53597">
    <property type="entry name" value="Dihydrofolate reductase-like"/>
    <property type="match status" value="1"/>
</dbReference>
<evidence type="ECO:0000256" key="3">
    <source>
        <dbReference type="ARBA" id="ARBA00012856"/>
    </source>
</evidence>
<dbReference type="GO" id="GO:0046452">
    <property type="term" value="P:dihydrofolate metabolic process"/>
    <property type="evidence" value="ECO:0007669"/>
    <property type="project" value="TreeGrafter"/>
</dbReference>
<dbReference type="Gene3D" id="3.40.430.10">
    <property type="entry name" value="Dihydrofolate Reductase, subunit A"/>
    <property type="match status" value="1"/>
</dbReference>
<keyword evidence="4 7" id="KW-0554">One-carbon metabolism</keyword>
<evidence type="ECO:0000256" key="7">
    <source>
        <dbReference type="PIRNR" id="PIRNR000194"/>
    </source>
</evidence>
<comment type="caution">
    <text evidence="9">The sequence shown here is derived from an EMBL/GenBank/DDBJ whole genome shotgun (WGS) entry which is preliminary data.</text>
</comment>
<dbReference type="CDD" id="cd00209">
    <property type="entry name" value="DHFR"/>
    <property type="match status" value="1"/>
</dbReference>
<accession>A0A9D1KH97</accession>
<evidence type="ECO:0000313" key="9">
    <source>
        <dbReference type="EMBL" id="HIT42941.1"/>
    </source>
</evidence>
<comment type="pathway">
    <text evidence="1 7">Cofactor biosynthesis; tetrahydrofolate biosynthesis; 5,6,7,8-tetrahydrofolate from 7,8-dihydrofolate: step 1/1.</text>
</comment>
<dbReference type="EC" id="1.5.1.3" evidence="3 7"/>
<gene>
    <name evidence="9" type="ORF">IAB60_12760</name>
</gene>
<evidence type="ECO:0000256" key="4">
    <source>
        <dbReference type="ARBA" id="ARBA00022563"/>
    </source>
</evidence>
<dbReference type="EMBL" id="DVKS01000210">
    <property type="protein sequence ID" value="HIT42941.1"/>
    <property type="molecule type" value="Genomic_DNA"/>
</dbReference>
<reference evidence="9" key="1">
    <citation type="submission" date="2020-10" db="EMBL/GenBank/DDBJ databases">
        <authorList>
            <person name="Gilroy R."/>
        </authorList>
    </citation>
    <scope>NUCLEOTIDE SEQUENCE</scope>
    <source>
        <strain evidence="9">CHK123-3438</strain>
    </source>
</reference>
<reference evidence="9" key="2">
    <citation type="journal article" date="2021" name="PeerJ">
        <title>Extensive microbial diversity within the chicken gut microbiome revealed by metagenomics and culture.</title>
        <authorList>
            <person name="Gilroy R."/>
            <person name="Ravi A."/>
            <person name="Getino M."/>
            <person name="Pursley I."/>
            <person name="Horton D.L."/>
            <person name="Alikhan N.F."/>
            <person name="Baker D."/>
            <person name="Gharbi K."/>
            <person name="Hall N."/>
            <person name="Watson M."/>
            <person name="Adriaenssens E.M."/>
            <person name="Foster-Nyarko E."/>
            <person name="Jarju S."/>
            <person name="Secka A."/>
            <person name="Antonio M."/>
            <person name="Oren A."/>
            <person name="Chaudhuri R.R."/>
            <person name="La Ragione R."/>
            <person name="Hildebrand F."/>
            <person name="Pallen M.J."/>
        </authorList>
    </citation>
    <scope>NUCLEOTIDE SEQUENCE</scope>
    <source>
        <strain evidence="9">CHK123-3438</strain>
    </source>
</reference>
<dbReference type="GO" id="GO:0050661">
    <property type="term" value="F:NADP binding"/>
    <property type="evidence" value="ECO:0007669"/>
    <property type="project" value="InterPro"/>
</dbReference>
<dbReference type="PANTHER" id="PTHR48069">
    <property type="entry name" value="DIHYDROFOLATE REDUCTASE"/>
    <property type="match status" value="1"/>
</dbReference>
<dbReference type="GO" id="GO:0046654">
    <property type="term" value="P:tetrahydrofolate biosynthetic process"/>
    <property type="evidence" value="ECO:0007669"/>
    <property type="project" value="InterPro"/>
</dbReference>
<dbReference type="PRINTS" id="PR00070">
    <property type="entry name" value="DHFR"/>
</dbReference>
<dbReference type="InterPro" id="IPR001796">
    <property type="entry name" value="DHFR_dom"/>
</dbReference>
<dbReference type="Pfam" id="PF00186">
    <property type="entry name" value="DHFR_1"/>
    <property type="match status" value="1"/>
</dbReference>
<feature type="domain" description="DHFR" evidence="8">
    <location>
        <begin position="1"/>
        <end position="175"/>
    </location>
</feature>
<name>A0A9D1KH97_9FIRM</name>
<dbReference type="AlphaFoldDB" id="A0A9D1KH97"/>
<organism evidence="9 10">
    <name type="scientific">Candidatus Caccovicinus merdipullorum</name>
    <dbReference type="NCBI Taxonomy" id="2840724"/>
    <lineage>
        <taxon>Bacteria</taxon>
        <taxon>Bacillati</taxon>
        <taxon>Bacillota</taxon>
        <taxon>Clostridia</taxon>
        <taxon>Eubacteriales</taxon>
        <taxon>Candidatus Caccovicinus</taxon>
    </lineage>
</organism>
<evidence type="ECO:0000256" key="2">
    <source>
        <dbReference type="ARBA" id="ARBA00009539"/>
    </source>
</evidence>
<evidence type="ECO:0000313" key="10">
    <source>
        <dbReference type="Proteomes" id="UP000886860"/>
    </source>
</evidence>
<comment type="similarity">
    <text evidence="2 7">Belongs to the dihydrofolate reductase family.</text>
</comment>
<evidence type="ECO:0000256" key="6">
    <source>
        <dbReference type="ARBA" id="ARBA00023002"/>
    </source>
</evidence>
<dbReference type="InterPro" id="IPR012259">
    <property type="entry name" value="DHFR"/>
</dbReference>
<dbReference type="PROSITE" id="PS51330">
    <property type="entry name" value="DHFR_2"/>
    <property type="match status" value="1"/>
</dbReference>
<comment type="function">
    <text evidence="7">Key enzyme in folate metabolism. Catalyzes an essential reaction for de novo glycine and purine synthesis, and for DNA precursor synthesis.</text>
</comment>
<sequence>MNLIVAADKNWGIGYQGKLLANIPEDRRMFREETMGKVVVMGRKTLESLPGGQPLAKRTNIVLSRDPDFTVKGAIVCRSVEEALKACEGYADEDIFIAGGETIYRQFLPCCDIAHVTALDYAYQADTFFPNLDEDPDWVLAAEGDEQTCFDLCYTFRMYCRKNAVKKAVRMIQGR</sequence>
<evidence type="ECO:0000256" key="1">
    <source>
        <dbReference type="ARBA" id="ARBA00004903"/>
    </source>
</evidence>
<dbReference type="PIRSF" id="PIRSF000194">
    <property type="entry name" value="DHFR"/>
    <property type="match status" value="1"/>
</dbReference>
<dbReference type="GO" id="GO:0046655">
    <property type="term" value="P:folic acid metabolic process"/>
    <property type="evidence" value="ECO:0007669"/>
    <property type="project" value="TreeGrafter"/>
</dbReference>
<dbReference type="PANTHER" id="PTHR48069:SF3">
    <property type="entry name" value="DIHYDROFOLATE REDUCTASE"/>
    <property type="match status" value="1"/>
</dbReference>